<evidence type="ECO:0000259" key="7">
    <source>
        <dbReference type="Pfam" id="PF08281"/>
    </source>
</evidence>
<dbReference type="EMBL" id="LSFL01000034">
    <property type="protein sequence ID" value="OBY64676.1"/>
    <property type="molecule type" value="Genomic_DNA"/>
</dbReference>
<evidence type="ECO:0000256" key="1">
    <source>
        <dbReference type="ARBA" id="ARBA00010641"/>
    </source>
</evidence>
<evidence type="ECO:0000313" key="8">
    <source>
        <dbReference type="EMBL" id="OBY64676.1"/>
    </source>
</evidence>
<dbReference type="OrthoDB" id="795989at2"/>
<gene>
    <name evidence="8" type="ORF">LPB301_09610</name>
</gene>
<dbReference type="AlphaFoldDB" id="A0A1B8TYA2"/>
<sequence>MTKIDFKLNVFSLSERLYPMVARLLGDSNTEDAIQEIMIKLWQKRKKLENHPNINGFVILTARNYCIDLLRKKALVLEDSSSELKVLKSTINAEDIEWKELNNIIFKILEQLPQQQKEVFLMRDVDGYEFTEIAAALSIKIEHVRVLLSRARKQIGVALEKKYDYERGTY</sequence>
<dbReference type="Pfam" id="PF04542">
    <property type="entry name" value="Sigma70_r2"/>
    <property type="match status" value="1"/>
</dbReference>
<dbReference type="InterPro" id="IPR013324">
    <property type="entry name" value="RNA_pol_sigma_r3/r4-like"/>
</dbReference>
<reference evidence="9" key="1">
    <citation type="submission" date="2016-02" db="EMBL/GenBank/DDBJ databases">
        <title>Paenibacillus sp. LPB0068, isolated from Crassostrea gigas.</title>
        <authorList>
            <person name="Shin S.-K."/>
            <person name="Yi H."/>
        </authorList>
    </citation>
    <scope>NUCLEOTIDE SEQUENCE [LARGE SCALE GENOMIC DNA]</scope>
    <source>
        <strain evidence="9">KCTC 23969</strain>
    </source>
</reference>
<dbReference type="RefSeq" id="WP_068360776.1">
    <property type="nucleotide sequence ID" value="NZ_CP019337.1"/>
</dbReference>
<dbReference type="InterPro" id="IPR007627">
    <property type="entry name" value="RNA_pol_sigma70_r2"/>
</dbReference>
<dbReference type="GO" id="GO:0016987">
    <property type="term" value="F:sigma factor activity"/>
    <property type="evidence" value="ECO:0007669"/>
    <property type="project" value="UniProtKB-KW"/>
</dbReference>
<dbReference type="SUPFAM" id="SSF88946">
    <property type="entry name" value="Sigma2 domain of RNA polymerase sigma factors"/>
    <property type="match status" value="1"/>
</dbReference>
<dbReference type="GO" id="GO:0006352">
    <property type="term" value="P:DNA-templated transcription initiation"/>
    <property type="evidence" value="ECO:0007669"/>
    <property type="project" value="InterPro"/>
</dbReference>
<dbReference type="InterPro" id="IPR036388">
    <property type="entry name" value="WH-like_DNA-bd_sf"/>
</dbReference>
<comment type="similarity">
    <text evidence="1">Belongs to the sigma-70 factor family. ECF subfamily.</text>
</comment>
<name>A0A1B8TYA2_9FLAO</name>
<comment type="caution">
    <text evidence="8">The sequence shown here is derived from an EMBL/GenBank/DDBJ whole genome shotgun (WGS) entry which is preliminary data.</text>
</comment>
<dbReference type="NCBIfam" id="TIGR02937">
    <property type="entry name" value="sigma70-ECF"/>
    <property type="match status" value="1"/>
</dbReference>
<dbReference type="InterPro" id="IPR013249">
    <property type="entry name" value="RNA_pol_sigma70_r4_t2"/>
</dbReference>
<feature type="domain" description="RNA polymerase sigma factor 70 region 4 type 2" evidence="7">
    <location>
        <begin position="105"/>
        <end position="155"/>
    </location>
</feature>
<keyword evidence="3" id="KW-0731">Sigma factor</keyword>
<dbReference type="InterPro" id="IPR014284">
    <property type="entry name" value="RNA_pol_sigma-70_dom"/>
</dbReference>
<dbReference type="Proteomes" id="UP000092612">
    <property type="component" value="Unassembled WGS sequence"/>
</dbReference>
<evidence type="ECO:0000256" key="3">
    <source>
        <dbReference type="ARBA" id="ARBA00023082"/>
    </source>
</evidence>
<dbReference type="InterPro" id="IPR013325">
    <property type="entry name" value="RNA_pol_sigma_r2"/>
</dbReference>
<dbReference type="CDD" id="cd06171">
    <property type="entry name" value="Sigma70_r4"/>
    <property type="match status" value="1"/>
</dbReference>
<evidence type="ECO:0000256" key="2">
    <source>
        <dbReference type="ARBA" id="ARBA00023015"/>
    </source>
</evidence>
<evidence type="ECO:0000259" key="6">
    <source>
        <dbReference type="Pfam" id="PF04542"/>
    </source>
</evidence>
<dbReference type="PANTHER" id="PTHR43133:SF8">
    <property type="entry name" value="RNA POLYMERASE SIGMA FACTOR HI_1459-RELATED"/>
    <property type="match status" value="1"/>
</dbReference>
<dbReference type="GO" id="GO:0003677">
    <property type="term" value="F:DNA binding"/>
    <property type="evidence" value="ECO:0007669"/>
    <property type="project" value="UniProtKB-KW"/>
</dbReference>
<organism evidence="8 9">
    <name type="scientific">Polaribacter reichenbachii</name>
    <dbReference type="NCBI Taxonomy" id="996801"/>
    <lineage>
        <taxon>Bacteria</taxon>
        <taxon>Pseudomonadati</taxon>
        <taxon>Bacteroidota</taxon>
        <taxon>Flavobacteriia</taxon>
        <taxon>Flavobacteriales</taxon>
        <taxon>Flavobacteriaceae</taxon>
    </lineage>
</organism>
<dbReference type="KEGG" id="prn:BW723_06110"/>
<feature type="domain" description="RNA polymerase sigma-70 region 2" evidence="6">
    <location>
        <begin position="16"/>
        <end position="74"/>
    </location>
</feature>
<evidence type="ECO:0000256" key="5">
    <source>
        <dbReference type="ARBA" id="ARBA00023163"/>
    </source>
</evidence>
<dbReference type="Pfam" id="PF08281">
    <property type="entry name" value="Sigma70_r4_2"/>
    <property type="match status" value="1"/>
</dbReference>
<protein>
    <submittedName>
        <fullName evidence="8">RNA polymerase subunit sigma-24</fullName>
    </submittedName>
</protein>
<proteinExistence type="inferred from homology"/>
<dbReference type="InterPro" id="IPR039425">
    <property type="entry name" value="RNA_pol_sigma-70-like"/>
</dbReference>
<keyword evidence="9" id="KW-1185">Reference proteome</keyword>
<dbReference type="Gene3D" id="1.10.1740.10">
    <property type="match status" value="1"/>
</dbReference>
<dbReference type="STRING" id="996801.BW723_06110"/>
<evidence type="ECO:0000256" key="4">
    <source>
        <dbReference type="ARBA" id="ARBA00023125"/>
    </source>
</evidence>
<keyword evidence="5" id="KW-0804">Transcription</keyword>
<keyword evidence="2" id="KW-0805">Transcription regulation</keyword>
<dbReference type="SUPFAM" id="SSF88659">
    <property type="entry name" value="Sigma3 and sigma4 domains of RNA polymerase sigma factors"/>
    <property type="match status" value="1"/>
</dbReference>
<accession>A0A1B8TYA2</accession>
<keyword evidence="4" id="KW-0238">DNA-binding</keyword>
<dbReference type="PANTHER" id="PTHR43133">
    <property type="entry name" value="RNA POLYMERASE ECF-TYPE SIGMA FACTO"/>
    <property type="match status" value="1"/>
</dbReference>
<evidence type="ECO:0000313" key="9">
    <source>
        <dbReference type="Proteomes" id="UP000092612"/>
    </source>
</evidence>
<dbReference type="Gene3D" id="1.10.10.10">
    <property type="entry name" value="Winged helix-like DNA-binding domain superfamily/Winged helix DNA-binding domain"/>
    <property type="match status" value="1"/>
</dbReference>